<dbReference type="SUPFAM" id="SSF53613">
    <property type="entry name" value="Ribokinase-like"/>
    <property type="match status" value="1"/>
</dbReference>
<sequence length="509" mass="56101">MTARDKIKTLAELAELAATARNEGRKVVLCHGVFDLLHMGHVRHFEAAHSHGDVLIVTLTADRFVNKGPGRPIFPELLRAEMVAALGYIDWVGINHDSSAEPVLNTIMPDVYVKGSDYENPEEDVTGKIVSERDTVERHGGRLVFTKDITFSSSSLINKYLDVYDSPLRDYLEDFRQQGAGAEIAALIEKVKDYRVLLVGDTIIDEYQYVGPLGKSPKENMIATLYREKEIFAGGVIAAANHVANFCREVEVVTVLGENDSYEDLVRASVHPNVKLHILRRPNVPTTRKCRFVDPSYMRKLFEVYHMDDSYYGARIESQVADLVAERAQDCDLTIITDFGHGLLTMPVIDAATRNARFLAVNAQSNSANMGFNLITRYPRADYICIDMPEIRLALGDRVTDVATLASETLPQRVACSRVMITMGSHGCAAWQPEHGVHRIPAFTKTVIDTVGAGDAFLAVTSPLVAAGGRMDHVGFVGNAAGAIKVGIVGHRRSVEKPPLVKFITTLLK</sequence>
<feature type="domain" description="Cytidyltransferase-like" evidence="8">
    <location>
        <begin position="30"/>
        <end position="130"/>
    </location>
</feature>
<proteinExistence type="predicted"/>
<evidence type="ECO:0000256" key="5">
    <source>
        <dbReference type="ARBA" id="ARBA00023268"/>
    </source>
</evidence>
<dbReference type="InterPro" id="IPR011611">
    <property type="entry name" value="PfkB_dom"/>
</dbReference>
<dbReference type="PANTHER" id="PTHR46969:SF1">
    <property type="entry name" value="BIFUNCTIONAL PROTEIN HLDE"/>
    <property type="match status" value="1"/>
</dbReference>
<dbReference type="PATRIC" id="fig|1244869.3.peg.1611"/>
<dbReference type="NCBIfam" id="TIGR00125">
    <property type="entry name" value="cyt_tran_rel"/>
    <property type="match status" value="1"/>
</dbReference>
<reference evidence="9 10" key="1">
    <citation type="journal article" date="2014" name="Genome Announc.">
        <title>Draft Genome Sequence of Magnetospirillum sp. Strain SO-1, a Freshwater Magnetotactic Bacterium Isolated from the Ol'khovka River, Russia.</title>
        <authorList>
            <person name="Grouzdev D.S."/>
            <person name="Dziuba M.V."/>
            <person name="Sukhacheva M.S."/>
            <person name="Mardanov A.V."/>
            <person name="Beletskiy A.V."/>
            <person name="Kuznetsov B.B."/>
            <person name="Skryabin K.G."/>
        </authorList>
    </citation>
    <scope>NUCLEOTIDE SEQUENCE [LARGE SCALE GENOMIC DNA]</scope>
    <source>
        <strain evidence="9 10">SO-1</strain>
    </source>
</reference>
<dbReference type="GO" id="GO:0033786">
    <property type="term" value="F:heptose-1-phosphate adenylyltransferase activity"/>
    <property type="evidence" value="ECO:0007669"/>
    <property type="project" value="TreeGrafter"/>
</dbReference>
<comment type="caution">
    <text evidence="9">The sequence shown here is derived from an EMBL/GenBank/DDBJ whole genome shotgun (WGS) entry which is preliminary data.</text>
</comment>
<keyword evidence="6" id="KW-0119">Carbohydrate metabolism</keyword>
<dbReference type="CDD" id="cd01172">
    <property type="entry name" value="RfaE_like"/>
    <property type="match status" value="1"/>
</dbReference>
<protein>
    <submittedName>
        <fullName evidence="9">ADP-heptose synthase</fullName>
    </submittedName>
</protein>
<keyword evidence="5" id="KW-0511">Multifunctional enzyme</keyword>
<dbReference type="InterPro" id="IPR029056">
    <property type="entry name" value="Ribokinase-like"/>
</dbReference>
<comment type="function">
    <text evidence="2">Catalyzes the ADP transfer from ATP to D-glycero-beta-D-manno-heptose 1-phosphate, yielding ADP-D-glycero-beta-D-manno-heptose.</text>
</comment>
<dbReference type="SUPFAM" id="SSF52374">
    <property type="entry name" value="Nucleotidylyl transferase"/>
    <property type="match status" value="1"/>
</dbReference>
<gene>
    <name evidence="9" type="ORF">H261_07973</name>
</gene>
<dbReference type="OrthoDB" id="9802794at2"/>
<evidence type="ECO:0000256" key="1">
    <source>
        <dbReference type="ARBA" id="ARBA00002319"/>
    </source>
</evidence>
<dbReference type="InterPro" id="IPR004821">
    <property type="entry name" value="Cyt_trans-like"/>
</dbReference>
<dbReference type="GO" id="GO:0033785">
    <property type="term" value="F:heptose 7-phosphate kinase activity"/>
    <property type="evidence" value="ECO:0007669"/>
    <property type="project" value="TreeGrafter"/>
</dbReference>
<dbReference type="PANTHER" id="PTHR46969">
    <property type="entry name" value="BIFUNCTIONAL PROTEIN HLDE"/>
    <property type="match status" value="1"/>
</dbReference>
<name>M2YC22_9PROT</name>
<evidence type="ECO:0000256" key="2">
    <source>
        <dbReference type="ARBA" id="ARBA00003753"/>
    </source>
</evidence>
<dbReference type="CDD" id="cd02172">
    <property type="entry name" value="RfaE_N"/>
    <property type="match status" value="1"/>
</dbReference>
<dbReference type="Gene3D" id="3.40.50.620">
    <property type="entry name" value="HUPs"/>
    <property type="match status" value="1"/>
</dbReference>
<dbReference type="Pfam" id="PF01467">
    <property type="entry name" value="CTP_transf_like"/>
    <property type="match status" value="1"/>
</dbReference>
<dbReference type="Gene3D" id="3.40.1190.20">
    <property type="match status" value="1"/>
</dbReference>
<dbReference type="GO" id="GO:0016773">
    <property type="term" value="F:phosphotransferase activity, alcohol group as acceptor"/>
    <property type="evidence" value="ECO:0007669"/>
    <property type="project" value="InterPro"/>
</dbReference>
<evidence type="ECO:0000313" key="9">
    <source>
        <dbReference type="EMBL" id="EME70551.1"/>
    </source>
</evidence>
<dbReference type="eggNOG" id="COG2870">
    <property type="taxonomic scope" value="Bacteria"/>
</dbReference>
<keyword evidence="3" id="KW-0808">Transferase</keyword>
<accession>M2YC22</accession>
<dbReference type="Proteomes" id="UP000011744">
    <property type="component" value="Unassembled WGS sequence"/>
</dbReference>
<dbReference type="GO" id="GO:0005829">
    <property type="term" value="C:cytosol"/>
    <property type="evidence" value="ECO:0007669"/>
    <property type="project" value="TreeGrafter"/>
</dbReference>
<dbReference type="InterPro" id="IPR011913">
    <property type="entry name" value="RfaE_dom_I"/>
</dbReference>
<dbReference type="STRING" id="1244869.H261_07973"/>
<dbReference type="EMBL" id="AONQ01000016">
    <property type="protein sequence ID" value="EME70551.1"/>
    <property type="molecule type" value="Genomic_DNA"/>
</dbReference>
<keyword evidence="4" id="KW-0418">Kinase</keyword>
<dbReference type="RefSeq" id="WP_008616198.1">
    <property type="nucleotide sequence ID" value="NZ_AONQ01000016.1"/>
</dbReference>
<organism evidence="9 10">
    <name type="scientific">Paramagnetospirillum caucaseum</name>
    <dbReference type="NCBI Taxonomy" id="1244869"/>
    <lineage>
        <taxon>Bacteria</taxon>
        <taxon>Pseudomonadati</taxon>
        <taxon>Pseudomonadota</taxon>
        <taxon>Alphaproteobacteria</taxon>
        <taxon>Rhodospirillales</taxon>
        <taxon>Magnetospirillaceae</taxon>
        <taxon>Paramagnetospirillum</taxon>
    </lineage>
</organism>
<evidence type="ECO:0000259" key="7">
    <source>
        <dbReference type="Pfam" id="PF00294"/>
    </source>
</evidence>
<dbReference type="AlphaFoldDB" id="M2YC22"/>
<dbReference type="Pfam" id="PF00294">
    <property type="entry name" value="PfkB"/>
    <property type="match status" value="1"/>
</dbReference>
<evidence type="ECO:0000256" key="4">
    <source>
        <dbReference type="ARBA" id="ARBA00022777"/>
    </source>
</evidence>
<evidence type="ECO:0000256" key="3">
    <source>
        <dbReference type="ARBA" id="ARBA00022679"/>
    </source>
</evidence>
<evidence type="ECO:0000256" key="6">
    <source>
        <dbReference type="ARBA" id="ARBA00023277"/>
    </source>
</evidence>
<keyword evidence="10" id="KW-1185">Reference proteome</keyword>
<evidence type="ECO:0000259" key="8">
    <source>
        <dbReference type="Pfam" id="PF01467"/>
    </source>
</evidence>
<comment type="function">
    <text evidence="1">Catalyzes the phosphorylation of D-glycero-D-manno-heptose 7-phosphate at the C-1 position to selectively form D-glycero-beta-D-manno-heptose-1,7-bisphosphate.</text>
</comment>
<evidence type="ECO:0000313" key="10">
    <source>
        <dbReference type="Proteomes" id="UP000011744"/>
    </source>
</evidence>
<feature type="domain" description="Carbohydrate kinase PfkB" evidence="7">
    <location>
        <begin position="198"/>
        <end position="496"/>
    </location>
</feature>
<dbReference type="eggNOG" id="COG0615">
    <property type="taxonomic scope" value="Bacteria"/>
</dbReference>
<dbReference type="InterPro" id="IPR014729">
    <property type="entry name" value="Rossmann-like_a/b/a_fold"/>
</dbReference>